<organism evidence="2 3">
    <name type="scientific">Curvularia kusanoi</name>
    <name type="common">Cochliobolus kusanoi</name>
    <dbReference type="NCBI Taxonomy" id="90978"/>
    <lineage>
        <taxon>Eukaryota</taxon>
        <taxon>Fungi</taxon>
        <taxon>Dikarya</taxon>
        <taxon>Ascomycota</taxon>
        <taxon>Pezizomycotina</taxon>
        <taxon>Dothideomycetes</taxon>
        <taxon>Pleosporomycetidae</taxon>
        <taxon>Pleosporales</taxon>
        <taxon>Pleosporineae</taxon>
        <taxon>Pleosporaceae</taxon>
        <taxon>Curvularia</taxon>
    </lineage>
</organism>
<proteinExistence type="predicted"/>
<evidence type="ECO:0000313" key="2">
    <source>
        <dbReference type="EMBL" id="KAF2993870.1"/>
    </source>
</evidence>
<feature type="compositionally biased region" description="Basic residues" evidence="1">
    <location>
        <begin position="247"/>
        <end position="260"/>
    </location>
</feature>
<dbReference type="AlphaFoldDB" id="A0A9P4T522"/>
<sequence length="453" mass="50300">MMDTERISYLNGIVNRLVNLDAESRTSALTLLYKLRTAAVEDLTALNASEPQGRWEDVFESHGISNDIRALVYDLTQLTDDEITMVAIHAHAKTGSNGQQASDGADGQAEATCKTPFAVSAESENFVQIKRDLAMNHQEKVAQKMKAIRDAIEHGINNNQDVAELEEIFERLEREFWEQCPSPPAGTRVKTEQDWHSFHQMPPKKRKTNKGAKQAQGAQDIAIQADSSSDHDITSALPTVDNNPSRPSKRPRSSPSKHGHSGQSAEPRVDDALKAVRKDLEVLEAQSQLQKQDSDRMRLDLEDAQAQICDLEEELRIVRESERKHGLQSAVKISDLEIKLECFKQKDKAASEHATACQKTIDHNKSLQVPETTTSRAVAQSQESEASQIQKTPEASPGRDSHRYTRRRRGSAVVTPDEARRELLLQFSGNRSIGGSRHVDNASSTDDGTLKGT</sequence>
<feature type="region of interest" description="Disordered" evidence="1">
    <location>
        <begin position="179"/>
        <end position="269"/>
    </location>
</feature>
<feature type="compositionally biased region" description="Polar residues" evidence="1">
    <location>
        <begin position="441"/>
        <end position="453"/>
    </location>
</feature>
<evidence type="ECO:0000313" key="3">
    <source>
        <dbReference type="Proteomes" id="UP000801428"/>
    </source>
</evidence>
<evidence type="ECO:0000256" key="1">
    <source>
        <dbReference type="SAM" id="MobiDB-lite"/>
    </source>
</evidence>
<feature type="compositionally biased region" description="Low complexity" evidence="1">
    <location>
        <begin position="211"/>
        <end position="226"/>
    </location>
</feature>
<accession>A0A9P4T522</accession>
<feature type="compositionally biased region" description="Low complexity" evidence="1">
    <location>
        <begin position="379"/>
        <end position="388"/>
    </location>
</feature>
<name>A0A9P4T522_CURKU</name>
<protein>
    <submittedName>
        <fullName evidence="2">Uncharacterized protein</fullName>
    </submittedName>
</protein>
<feature type="region of interest" description="Disordered" evidence="1">
    <location>
        <begin position="351"/>
        <end position="453"/>
    </location>
</feature>
<feature type="compositionally biased region" description="Polar residues" evidence="1">
    <location>
        <begin position="366"/>
        <end position="378"/>
    </location>
</feature>
<dbReference type="Proteomes" id="UP000801428">
    <property type="component" value="Unassembled WGS sequence"/>
</dbReference>
<gene>
    <name evidence="2" type="ORF">E8E13_001439</name>
</gene>
<comment type="caution">
    <text evidence="2">The sequence shown here is derived from an EMBL/GenBank/DDBJ whole genome shotgun (WGS) entry which is preliminary data.</text>
</comment>
<reference evidence="2" key="1">
    <citation type="submission" date="2019-04" db="EMBL/GenBank/DDBJ databases">
        <title>Sequencing of skin fungus with MAO and IRED activity.</title>
        <authorList>
            <person name="Marsaioli A.J."/>
            <person name="Bonatto J.M.C."/>
            <person name="Reis Junior O."/>
        </authorList>
    </citation>
    <scope>NUCLEOTIDE SEQUENCE</scope>
    <source>
        <strain evidence="2">30M1</strain>
    </source>
</reference>
<dbReference type="EMBL" id="SWKU01000046">
    <property type="protein sequence ID" value="KAF2993870.1"/>
    <property type="molecule type" value="Genomic_DNA"/>
</dbReference>
<dbReference type="OrthoDB" id="3732426at2759"/>
<keyword evidence="3" id="KW-1185">Reference proteome</keyword>